<keyword evidence="3" id="KW-1185">Reference proteome</keyword>
<evidence type="ECO:0000313" key="3">
    <source>
        <dbReference type="Proteomes" id="UP000618051"/>
    </source>
</evidence>
<reference evidence="2 3" key="2">
    <citation type="journal article" date="2021" name="J. Hered.">
        <title>Feather Gene Expression Elucidates the Developmental Basis of Plumage Iridescence in African Starlings.</title>
        <authorList>
            <person name="Rubenstein D.R."/>
            <person name="Corvelo A."/>
            <person name="MacManes M.D."/>
            <person name="Maia R."/>
            <person name="Narzisi G."/>
            <person name="Rousaki A."/>
            <person name="Vandenabeele P."/>
            <person name="Shawkey M.D."/>
            <person name="Solomon J."/>
        </authorList>
    </citation>
    <scope>NUCLEOTIDE SEQUENCE [LARGE SCALE GENOMIC DNA]</scope>
    <source>
        <strain evidence="2">SS15</strain>
    </source>
</reference>
<gene>
    <name evidence="2" type="ORF">IHE44_0013748</name>
    <name evidence="1" type="ORF">IHE44_003662</name>
</gene>
<dbReference type="EMBL" id="JADDUC010000017">
    <property type="protein sequence ID" value="KAG0126815.1"/>
    <property type="molecule type" value="Genomic_DNA"/>
</dbReference>
<organism evidence="1">
    <name type="scientific">Lamprotornis superbus</name>
    <dbReference type="NCBI Taxonomy" id="245042"/>
    <lineage>
        <taxon>Eukaryota</taxon>
        <taxon>Metazoa</taxon>
        <taxon>Chordata</taxon>
        <taxon>Craniata</taxon>
        <taxon>Vertebrata</taxon>
        <taxon>Euteleostomi</taxon>
        <taxon>Archelosauria</taxon>
        <taxon>Archosauria</taxon>
        <taxon>Dinosauria</taxon>
        <taxon>Saurischia</taxon>
        <taxon>Theropoda</taxon>
        <taxon>Coelurosauria</taxon>
        <taxon>Aves</taxon>
        <taxon>Neognathae</taxon>
        <taxon>Neoaves</taxon>
        <taxon>Telluraves</taxon>
        <taxon>Australaves</taxon>
        <taxon>Passeriformes</taxon>
        <taxon>Sturnidae</taxon>
        <taxon>Lamprotornis</taxon>
    </lineage>
</organism>
<accession>A0A835P0E1</accession>
<sequence>MQIVHPFGQEAPFSREMEPFYKVARKQHIHHFAASERLFPGDPCREMVAVQGACYCTYREAQYVQKPKNQSQGIFWGR</sequence>
<evidence type="ECO:0000313" key="1">
    <source>
        <dbReference type="EMBL" id="KAG0126815.1"/>
    </source>
</evidence>
<dbReference type="Proteomes" id="UP000618051">
    <property type="component" value="Unassembled WGS sequence"/>
</dbReference>
<reference evidence="1" key="1">
    <citation type="submission" date="2020-10" db="EMBL/GenBank/DDBJ databases">
        <title>Feather gene expression reveals the developmental basis of iridescence in African starlings.</title>
        <authorList>
            <person name="Rubenstein D.R."/>
        </authorList>
    </citation>
    <scope>NUCLEOTIDE SEQUENCE</scope>
    <source>
        <strain evidence="1">SS15</strain>
        <tissue evidence="1">Liver</tissue>
    </source>
</reference>
<name>A0A835P0E1_9PASS</name>
<dbReference type="AlphaFoldDB" id="A0A835P0E1"/>
<proteinExistence type="predicted"/>
<dbReference type="EMBL" id="JADDUC020000007">
    <property type="protein sequence ID" value="KAI1237665.1"/>
    <property type="molecule type" value="Genomic_DNA"/>
</dbReference>
<protein>
    <submittedName>
        <fullName evidence="1">Uncharacterized protein</fullName>
    </submittedName>
</protein>
<comment type="caution">
    <text evidence="1">The sequence shown here is derived from an EMBL/GenBank/DDBJ whole genome shotgun (WGS) entry which is preliminary data.</text>
</comment>
<reference evidence="2" key="3">
    <citation type="submission" date="2022-01" db="EMBL/GenBank/DDBJ databases">
        <authorList>
            <person name="Rubenstein D.R."/>
        </authorList>
    </citation>
    <scope>NUCLEOTIDE SEQUENCE</scope>
    <source>
        <strain evidence="2">SS15</strain>
        <tissue evidence="2">Liver</tissue>
    </source>
</reference>
<evidence type="ECO:0000313" key="2">
    <source>
        <dbReference type="EMBL" id="KAI1237665.1"/>
    </source>
</evidence>